<evidence type="ECO:0000313" key="3">
    <source>
        <dbReference type="Proteomes" id="UP000240883"/>
    </source>
</evidence>
<name>A0A2T2P530_CORCC</name>
<evidence type="ECO:0000313" key="2">
    <source>
        <dbReference type="EMBL" id="PSN72781.1"/>
    </source>
</evidence>
<feature type="transmembrane region" description="Helical" evidence="1">
    <location>
        <begin position="26"/>
        <end position="45"/>
    </location>
</feature>
<keyword evidence="1" id="KW-0812">Transmembrane</keyword>
<keyword evidence="1" id="KW-1133">Transmembrane helix</keyword>
<organism evidence="2 3">
    <name type="scientific">Corynespora cassiicola Philippines</name>
    <dbReference type="NCBI Taxonomy" id="1448308"/>
    <lineage>
        <taxon>Eukaryota</taxon>
        <taxon>Fungi</taxon>
        <taxon>Dikarya</taxon>
        <taxon>Ascomycota</taxon>
        <taxon>Pezizomycotina</taxon>
        <taxon>Dothideomycetes</taxon>
        <taxon>Pleosporomycetidae</taxon>
        <taxon>Pleosporales</taxon>
        <taxon>Corynesporascaceae</taxon>
        <taxon>Corynespora</taxon>
    </lineage>
</organism>
<proteinExistence type="predicted"/>
<accession>A0A2T2P530</accession>
<dbReference type="AlphaFoldDB" id="A0A2T2P530"/>
<protein>
    <submittedName>
        <fullName evidence="2">Uncharacterized protein</fullName>
    </submittedName>
</protein>
<dbReference type="Proteomes" id="UP000240883">
    <property type="component" value="Unassembled WGS sequence"/>
</dbReference>
<keyword evidence="3" id="KW-1185">Reference proteome</keyword>
<keyword evidence="1" id="KW-0472">Membrane</keyword>
<evidence type="ECO:0000256" key="1">
    <source>
        <dbReference type="SAM" id="Phobius"/>
    </source>
</evidence>
<dbReference type="EMBL" id="KZ678129">
    <property type="protein sequence ID" value="PSN72781.1"/>
    <property type="molecule type" value="Genomic_DNA"/>
</dbReference>
<reference evidence="2 3" key="1">
    <citation type="journal article" date="2018" name="Front. Microbiol.">
        <title>Genome-Wide Analysis of Corynespora cassiicola Leaf Fall Disease Putative Effectors.</title>
        <authorList>
            <person name="Lopez D."/>
            <person name="Ribeiro S."/>
            <person name="Label P."/>
            <person name="Fumanal B."/>
            <person name="Venisse J.S."/>
            <person name="Kohler A."/>
            <person name="de Oliveira R.R."/>
            <person name="Labutti K."/>
            <person name="Lipzen A."/>
            <person name="Lail K."/>
            <person name="Bauer D."/>
            <person name="Ohm R.A."/>
            <person name="Barry K.W."/>
            <person name="Spatafora J."/>
            <person name="Grigoriev I.V."/>
            <person name="Martin F.M."/>
            <person name="Pujade-Renaud V."/>
        </authorList>
    </citation>
    <scope>NUCLEOTIDE SEQUENCE [LARGE SCALE GENOMIC DNA]</scope>
    <source>
        <strain evidence="2 3">Philippines</strain>
    </source>
</reference>
<gene>
    <name evidence="2" type="ORF">BS50DRAFT_168578</name>
</gene>
<sequence length="153" mass="16594">MSYDELSGPYKTIQDFASGIEQSSHITMVIATITTTTTIIITCLLGGQLDYFAFFFSLELTPFALLFSLGRPNLLTIIVGVWVDFVFARDAYGGAVGADLKQFDTALSSLPVVNYLSSRSVSEVSCWLFLLGRVQPGGIFYSLHSSTGLLGGR</sequence>